<dbReference type="Proteomes" id="UP000027120">
    <property type="component" value="Unassembled WGS sequence"/>
</dbReference>
<feature type="transmembrane region" description="Helical" evidence="11">
    <location>
        <begin position="502"/>
        <end position="521"/>
    </location>
</feature>
<dbReference type="Pfam" id="PF13855">
    <property type="entry name" value="LRR_8"/>
    <property type="match status" value="2"/>
</dbReference>
<dbReference type="PRINTS" id="PR00019">
    <property type="entry name" value="LEURICHRPT"/>
</dbReference>
<keyword evidence="3" id="KW-0433">Leucine-rich repeat</keyword>
<evidence type="ECO:0000256" key="9">
    <source>
        <dbReference type="ARBA" id="ARBA00023170"/>
    </source>
</evidence>
<dbReference type="FunFam" id="3.80.10.10:FF:000095">
    <property type="entry name" value="LRR receptor-like serine/threonine-protein kinase GSO1"/>
    <property type="match status" value="1"/>
</dbReference>
<organism evidence="12 13">
    <name type="scientific">Citrus sinensis</name>
    <name type="common">Sweet orange</name>
    <name type="synonym">Citrus aurantium var. sinensis</name>
    <dbReference type="NCBI Taxonomy" id="2711"/>
    <lineage>
        <taxon>Eukaryota</taxon>
        <taxon>Viridiplantae</taxon>
        <taxon>Streptophyta</taxon>
        <taxon>Embryophyta</taxon>
        <taxon>Tracheophyta</taxon>
        <taxon>Spermatophyta</taxon>
        <taxon>Magnoliopsida</taxon>
        <taxon>eudicotyledons</taxon>
        <taxon>Gunneridae</taxon>
        <taxon>Pentapetalae</taxon>
        <taxon>rosids</taxon>
        <taxon>malvids</taxon>
        <taxon>Sapindales</taxon>
        <taxon>Rutaceae</taxon>
        <taxon>Aurantioideae</taxon>
        <taxon>Citrus</taxon>
    </lineage>
</organism>
<gene>
    <name evidence="12" type="ORF">CISIN_1g046908mg</name>
</gene>
<evidence type="ECO:0000256" key="4">
    <source>
        <dbReference type="ARBA" id="ARBA00022692"/>
    </source>
</evidence>
<keyword evidence="7 11" id="KW-1133">Transmembrane helix</keyword>
<dbReference type="GO" id="GO:0016020">
    <property type="term" value="C:membrane"/>
    <property type="evidence" value="ECO:0007669"/>
    <property type="project" value="UniProtKB-SubCell"/>
</dbReference>
<keyword evidence="13" id="KW-1185">Reference proteome</keyword>
<sequence>LGICNLKNLFELDLSSNNFEGHIPQCLNNLTHLKVLDISNNQLSGKVPSTLTNLTSLEYLDRFSINFQGTISINSLANHSKLEVLLISSGSNMLQVKTETWHPTSQLKVLKLSDCHLHVIPSFLLQHYHLIFLDLSNNKVVGNFPICSNNNFAGKLPRNMGIVLQKLIYLDMPKNIFEGDIPYSIGEMKELYMQDLSRNNFSGELPQPIVSGCVALDLFDLSNNNFFGQIFPKYMNLTHLHWLYLDNNHFSGKMDDANILVQLSQLKSLELIDIFENSLSGSLVSSFNLSSVKHLYLQKNAITGDNKFFGRIPYQINELSNLHVLLLRGNSLQGHIPNELCHVSRFLHRFYSNLKYMAGLDLSSNELSGEIPREIGQLQNIRALNLSNNFLSGAIPESFSNLKMTESLDLSHNRLSGHIPPQLTGLNFLSNFNVSYNNLSGPTPDKEQFATFDESSYTGNHELCGSLIRKKCSSALKPPATPTEEAGEEEDDSMIDMVALKWSFGASFVTVILGLFAVLWINSYWRRRWYVFAKILNLVLKLCSSFEVPSS</sequence>
<keyword evidence="4 11" id="KW-0812">Transmembrane</keyword>
<keyword evidence="9" id="KW-0675">Receptor</keyword>
<dbReference type="Gene3D" id="3.80.10.10">
    <property type="entry name" value="Ribonuclease Inhibitor"/>
    <property type="match status" value="3"/>
</dbReference>
<evidence type="ECO:0000256" key="8">
    <source>
        <dbReference type="ARBA" id="ARBA00023136"/>
    </source>
</evidence>
<dbReference type="PANTHER" id="PTHR48062:SF63">
    <property type="entry name" value="RECEPTOR-LIKE PROTEIN 1"/>
    <property type="match status" value="1"/>
</dbReference>
<keyword evidence="5" id="KW-0732">Signal</keyword>
<proteinExistence type="inferred from homology"/>
<dbReference type="SUPFAM" id="SSF52058">
    <property type="entry name" value="L domain-like"/>
    <property type="match status" value="1"/>
</dbReference>
<evidence type="ECO:0000313" key="13">
    <source>
        <dbReference type="Proteomes" id="UP000027120"/>
    </source>
</evidence>
<evidence type="ECO:0000256" key="7">
    <source>
        <dbReference type="ARBA" id="ARBA00022989"/>
    </source>
</evidence>
<keyword evidence="10" id="KW-0325">Glycoprotein</keyword>
<comment type="subcellular location">
    <subcellularLocation>
        <location evidence="1">Membrane</location>
        <topology evidence="1">Single-pass type I membrane protein</topology>
    </subcellularLocation>
</comment>
<dbReference type="SMR" id="A0A067DFL4"/>
<evidence type="ECO:0000256" key="2">
    <source>
        <dbReference type="ARBA" id="ARBA00009592"/>
    </source>
</evidence>
<keyword evidence="8 11" id="KW-0472">Membrane</keyword>
<evidence type="ECO:0000256" key="5">
    <source>
        <dbReference type="ARBA" id="ARBA00022729"/>
    </source>
</evidence>
<dbReference type="InterPro" id="IPR051502">
    <property type="entry name" value="RLP_Defense_Trigger"/>
</dbReference>
<dbReference type="Pfam" id="PF00560">
    <property type="entry name" value="LRR_1"/>
    <property type="match status" value="2"/>
</dbReference>
<feature type="non-terminal residue" evidence="12">
    <location>
        <position position="551"/>
    </location>
</feature>
<dbReference type="InterPro" id="IPR032675">
    <property type="entry name" value="LRR_dom_sf"/>
</dbReference>
<dbReference type="SUPFAM" id="SSF52047">
    <property type="entry name" value="RNI-like"/>
    <property type="match status" value="1"/>
</dbReference>
<dbReference type="InterPro" id="IPR001611">
    <property type="entry name" value="Leu-rich_rpt"/>
</dbReference>
<comment type="similarity">
    <text evidence="2">Belongs to the RLP family.</text>
</comment>
<evidence type="ECO:0000256" key="10">
    <source>
        <dbReference type="ARBA" id="ARBA00023180"/>
    </source>
</evidence>
<evidence type="ECO:0000313" key="12">
    <source>
        <dbReference type="EMBL" id="KDO37812.1"/>
    </source>
</evidence>
<evidence type="ECO:0008006" key="14">
    <source>
        <dbReference type="Google" id="ProtNLM"/>
    </source>
</evidence>
<dbReference type="InterPro" id="IPR003591">
    <property type="entry name" value="Leu-rich_rpt_typical-subtyp"/>
</dbReference>
<dbReference type="AlphaFoldDB" id="A0A067DFL4"/>
<accession>A0A067DFL4</accession>
<dbReference type="PANTHER" id="PTHR48062">
    <property type="entry name" value="RECEPTOR-LIKE PROTEIN 14"/>
    <property type="match status" value="1"/>
</dbReference>
<evidence type="ECO:0000256" key="1">
    <source>
        <dbReference type="ARBA" id="ARBA00004479"/>
    </source>
</evidence>
<evidence type="ECO:0000256" key="6">
    <source>
        <dbReference type="ARBA" id="ARBA00022737"/>
    </source>
</evidence>
<reference evidence="12 13" key="1">
    <citation type="submission" date="2014-04" db="EMBL/GenBank/DDBJ databases">
        <authorList>
            <consortium name="International Citrus Genome Consortium"/>
            <person name="Gmitter F."/>
            <person name="Chen C."/>
            <person name="Farmerie W."/>
            <person name="Harkins T."/>
            <person name="Desany B."/>
            <person name="Mohiuddin M."/>
            <person name="Kodira C."/>
            <person name="Borodovsky M."/>
            <person name="Lomsadze A."/>
            <person name="Burns P."/>
            <person name="Jenkins J."/>
            <person name="Prochnik S."/>
            <person name="Shu S."/>
            <person name="Chapman J."/>
            <person name="Pitluck S."/>
            <person name="Schmutz J."/>
            <person name="Rokhsar D."/>
        </authorList>
    </citation>
    <scope>NUCLEOTIDE SEQUENCE</scope>
</reference>
<dbReference type="SMART" id="SM00369">
    <property type="entry name" value="LRR_TYP"/>
    <property type="match status" value="7"/>
</dbReference>
<dbReference type="FunFam" id="3.80.10.10:FF:000041">
    <property type="entry name" value="LRR receptor-like serine/threonine-protein kinase ERECTA"/>
    <property type="match status" value="1"/>
</dbReference>
<feature type="non-terminal residue" evidence="12">
    <location>
        <position position="1"/>
    </location>
</feature>
<name>A0A067DFL4_CITSI</name>
<evidence type="ECO:0000256" key="11">
    <source>
        <dbReference type="SAM" id="Phobius"/>
    </source>
</evidence>
<dbReference type="EMBL" id="KK789583">
    <property type="protein sequence ID" value="KDO37812.1"/>
    <property type="molecule type" value="Genomic_DNA"/>
</dbReference>
<keyword evidence="6" id="KW-0677">Repeat</keyword>
<protein>
    <recommendedName>
        <fullName evidence="14">Leucine-rich repeat-containing N-terminal plant-type domain-containing protein</fullName>
    </recommendedName>
</protein>
<evidence type="ECO:0000256" key="3">
    <source>
        <dbReference type="ARBA" id="ARBA00022614"/>
    </source>
</evidence>